<dbReference type="GO" id="GO:0047756">
    <property type="term" value="F:chondroitin 4-sulfotransferase activity"/>
    <property type="evidence" value="ECO:0007669"/>
    <property type="project" value="InterPro"/>
</dbReference>
<feature type="signal peptide" evidence="1">
    <location>
        <begin position="1"/>
        <end position="25"/>
    </location>
</feature>
<evidence type="ECO:0000313" key="3">
    <source>
        <dbReference type="Proteomes" id="UP001152747"/>
    </source>
</evidence>
<proteinExistence type="predicted"/>
<evidence type="ECO:0000256" key="1">
    <source>
        <dbReference type="SAM" id="SignalP"/>
    </source>
</evidence>
<dbReference type="InterPro" id="IPR007669">
    <property type="entry name" value="Chst-1-like"/>
</dbReference>
<gene>
    <name evidence="2" type="ORF">CAMP_LOCUS12840</name>
</gene>
<keyword evidence="1" id="KW-0732">Signal</keyword>
<dbReference type="GO" id="GO:0050650">
    <property type="term" value="P:chondroitin sulfate proteoglycan biosynthetic process"/>
    <property type="evidence" value="ECO:0007669"/>
    <property type="project" value="InterPro"/>
</dbReference>
<name>A0A9P1N3Y7_9PELO</name>
<reference evidence="2" key="1">
    <citation type="submission" date="2022-11" db="EMBL/GenBank/DDBJ databases">
        <authorList>
            <person name="Kikuchi T."/>
        </authorList>
    </citation>
    <scope>NUCLEOTIDE SEQUENCE</scope>
    <source>
        <strain evidence="2">PS1010</strain>
    </source>
</reference>
<dbReference type="Pfam" id="PF03567">
    <property type="entry name" value="Sulfotransfer_2"/>
    <property type="match status" value="1"/>
</dbReference>
<sequence>MTLPKLFLVIFLAICIFLYIQKNFSKPDEPKKPANPPLPDLEFILPYLGKFHGEYMTVPEYNLTACSIRKSMSQMATNTMCLLYEPEKFLGGNHSLGETWMNHRVCNGVEKDGLGNFPSEYRNTSYYTRYVFIRDPFDRFISFYLDKCVNERKCYNCAAEDMHCVVQKMYENLLKISKGQKEMISWMNNDSYTDMHVTPASWCCEFHKYLKTYYIMVIGADLEARKEPISKLSDILRRKNVPENYISKIKTDLLTSETLHSTHSSKLRKIAEEKVRNDKIIREYLHKIYFYDYLVFPEFDRAHLDPPYNMSNSRFDEEYRRDYRDIIELQEALKILKN</sequence>
<evidence type="ECO:0008006" key="4">
    <source>
        <dbReference type="Google" id="ProtNLM"/>
    </source>
</evidence>
<organism evidence="2 3">
    <name type="scientific">Caenorhabditis angaria</name>
    <dbReference type="NCBI Taxonomy" id="860376"/>
    <lineage>
        <taxon>Eukaryota</taxon>
        <taxon>Metazoa</taxon>
        <taxon>Ecdysozoa</taxon>
        <taxon>Nematoda</taxon>
        <taxon>Chromadorea</taxon>
        <taxon>Rhabditida</taxon>
        <taxon>Rhabditina</taxon>
        <taxon>Rhabditomorpha</taxon>
        <taxon>Rhabditoidea</taxon>
        <taxon>Rhabditidae</taxon>
        <taxon>Peloderinae</taxon>
        <taxon>Caenorhabditis</taxon>
    </lineage>
</organism>
<dbReference type="InterPro" id="IPR005331">
    <property type="entry name" value="Sulfotransferase"/>
</dbReference>
<protein>
    <recommendedName>
        <fullName evidence="4">Sulfotransferase domain-containing protein</fullName>
    </recommendedName>
</protein>
<dbReference type="GO" id="GO:0016020">
    <property type="term" value="C:membrane"/>
    <property type="evidence" value="ECO:0007669"/>
    <property type="project" value="InterPro"/>
</dbReference>
<feature type="chain" id="PRO_5040275602" description="Sulfotransferase domain-containing protein" evidence="1">
    <location>
        <begin position="26"/>
        <end position="338"/>
    </location>
</feature>
<dbReference type="AlphaFoldDB" id="A0A9P1N3Y7"/>
<dbReference type="OrthoDB" id="2019940at2759"/>
<dbReference type="GO" id="GO:1902884">
    <property type="term" value="P:positive regulation of response to oxidative stress"/>
    <property type="evidence" value="ECO:0007669"/>
    <property type="project" value="InterPro"/>
</dbReference>
<accession>A0A9P1N3Y7</accession>
<dbReference type="EMBL" id="CANHGI010000005">
    <property type="protein sequence ID" value="CAI5450203.1"/>
    <property type="molecule type" value="Genomic_DNA"/>
</dbReference>
<evidence type="ECO:0000313" key="2">
    <source>
        <dbReference type="EMBL" id="CAI5450203.1"/>
    </source>
</evidence>
<comment type="caution">
    <text evidence="2">The sequence shown here is derived from an EMBL/GenBank/DDBJ whole genome shotgun (WGS) entry which is preliminary data.</text>
</comment>
<keyword evidence="3" id="KW-1185">Reference proteome</keyword>
<dbReference type="PANTHER" id="PTHR22900:SF9">
    <property type="entry name" value="CARBOHYDRATE SULFOTRANSFERASE-RELATED"/>
    <property type="match status" value="1"/>
</dbReference>
<dbReference type="PANTHER" id="PTHR22900">
    <property type="entry name" value="PROTEIN CBG14245-RELATED"/>
    <property type="match status" value="1"/>
</dbReference>
<dbReference type="Proteomes" id="UP001152747">
    <property type="component" value="Unassembled WGS sequence"/>
</dbReference>